<evidence type="ECO:0000259" key="3">
    <source>
        <dbReference type="PROSITE" id="PS51462"/>
    </source>
</evidence>
<evidence type="ECO:0000313" key="4">
    <source>
        <dbReference type="EMBL" id="TFV70498.1"/>
    </source>
</evidence>
<dbReference type="Proteomes" id="UP000297700">
    <property type="component" value="Unassembled WGS sequence"/>
</dbReference>
<accession>A0A4Y9NTG7</accession>
<dbReference type="InterPro" id="IPR015797">
    <property type="entry name" value="NUDIX_hydrolase-like_dom_sf"/>
</dbReference>
<organism evidence="4 5">
    <name type="scientific">Bradyrhizobium frederickii</name>
    <dbReference type="NCBI Taxonomy" id="2560054"/>
    <lineage>
        <taxon>Bacteria</taxon>
        <taxon>Pseudomonadati</taxon>
        <taxon>Pseudomonadota</taxon>
        <taxon>Alphaproteobacteria</taxon>
        <taxon>Hyphomicrobiales</taxon>
        <taxon>Nitrobacteraceae</taxon>
        <taxon>Bradyrhizobium</taxon>
    </lineage>
</organism>
<protein>
    <submittedName>
        <fullName evidence="4">NUDIX hydrolase</fullName>
    </submittedName>
</protein>
<evidence type="ECO:0000313" key="5">
    <source>
        <dbReference type="Proteomes" id="UP000297700"/>
    </source>
</evidence>
<comment type="caution">
    <text evidence="4">The sequence shown here is derived from an EMBL/GenBank/DDBJ whole genome shotgun (WGS) entry which is preliminary data.</text>
</comment>
<reference evidence="4 5" key="1">
    <citation type="submission" date="2019-03" db="EMBL/GenBank/DDBJ databases">
        <title>Bradyrhizobium strains diversity.</title>
        <authorList>
            <person name="Urquiaga M.C.O."/>
            <person name="Hungria M."/>
            <person name="Delamuta J.R.M."/>
            <person name="Klepa M.S."/>
        </authorList>
    </citation>
    <scope>NUCLEOTIDE SEQUENCE [LARGE SCALE GENOMIC DNA]</scope>
    <source>
        <strain evidence="4 5">CNPSo 3426</strain>
    </source>
</reference>
<keyword evidence="2 4" id="KW-0378">Hydrolase</keyword>
<dbReference type="EMBL" id="SPQS01000021">
    <property type="protein sequence ID" value="TFV70498.1"/>
    <property type="molecule type" value="Genomic_DNA"/>
</dbReference>
<dbReference type="Pfam" id="PF00293">
    <property type="entry name" value="NUDIX"/>
    <property type="match status" value="1"/>
</dbReference>
<name>A0A4Y9NTG7_9BRAD</name>
<feature type="domain" description="Nudix hydrolase" evidence="3">
    <location>
        <begin position="36"/>
        <end position="164"/>
    </location>
</feature>
<evidence type="ECO:0000256" key="1">
    <source>
        <dbReference type="ARBA" id="ARBA00001946"/>
    </source>
</evidence>
<dbReference type="SUPFAM" id="SSF55811">
    <property type="entry name" value="Nudix"/>
    <property type="match status" value="1"/>
</dbReference>
<dbReference type="PANTHER" id="PTHR43046:SF2">
    <property type="entry name" value="8-OXO-DGTP DIPHOSPHATASE-RELATED"/>
    <property type="match status" value="1"/>
</dbReference>
<dbReference type="CDD" id="cd02883">
    <property type="entry name" value="NUDIX_Hydrolase"/>
    <property type="match status" value="1"/>
</dbReference>
<dbReference type="Gene3D" id="3.90.79.10">
    <property type="entry name" value="Nucleoside Triphosphate Pyrophosphohydrolase"/>
    <property type="match status" value="1"/>
</dbReference>
<dbReference type="PROSITE" id="PS51462">
    <property type="entry name" value="NUDIX"/>
    <property type="match status" value="1"/>
</dbReference>
<gene>
    <name evidence="4" type="ORF">E4K64_30170</name>
</gene>
<comment type="cofactor">
    <cofactor evidence="1">
        <name>Mg(2+)</name>
        <dbReference type="ChEBI" id="CHEBI:18420"/>
    </cofactor>
</comment>
<dbReference type="GO" id="GO:0016787">
    <property type="term" value="F:hydrolase activity"/>
    <property type="evidence" value="ECO:0007669"/>
    <property type="project" value="UniProtKB-KW"/>
</dbReference>
<evidence type="ECO:0000256" key="2">
    <source>
        <dbReference type="ARBA" id="ARBA00022801"/>
    </source>
</evidence>
<sequence length="167" mass="19048">MSPPTAPCRAGTTHARELVCSPRQVTIENDSVSTTAAMAKSSKLVAARRGKVLLVRRRSDGLWMFPGGRKRARESAKDCLRREIREELPKLKLGRISLWKEVKAKNKRSGRKMSDAIFIAKRAKGRLAIGDKKEIDRAAWQKPRGIRLTATSRYIRDRLFPRKQKRK</sequence>
<proteinExistence type="predicted"/>
<dbReference type="PANTHER" id="PTHR43046">
    <property type="entry name" value="GDP-MANNOSE MANNOSYL HYDROLASE"/>
    <property type="match status" value="1"/>
</dbReference>
<dbReference type="InterPro" id="IPR000086">
    <property type="entry name" value="NUDIX_hydrolase_dom"/>
</dbReference>
<dbReference type="AlphaFoldDB" id="A0A4Y9NTG7"/>